<evidence type="ECO:0000313" key="3">
    <source>
        <dbReference type="Proteomes" id="UP000694426"/>
    </source>
</evidence>
<reference evidence="2" key="1">
    <citation type="submission" date="2025-08" db="UniProtKB">
        <authorList>
            <consortium name="Ensembl"/>
        </authorList>
    </citation>
    <scope>IDENTIFICATION</scope>
</reference>
<dbReference type="Proteomes" id="UP000694426">
    <property type="component" value="Unplaced"/>
</dbReference>
<evidence type="ECO:0000313" key="2">
    <source>
        <dbReference type="Ensembl" id="ENSABRP00000010448.1"/>
    </source>
</evidence>
<protein>
    <submittedName>
        <fullName evidence="2">Uncharacterized protein</fullName>
    </submittedName>
</protein>
<keyword evidence="3" id="KW-1185">Reference proteome</keyword>
<accession>A0A8B9BW97</accession>
<sequence length="91" mass="9933">MRGGGRRVALLASGAASRPAPLPPQPPRAALPPVPRRGERRPRGPGLVRGFAATLLRNSYDVRRVEITPLEQRRVTFDTHALVQDLEAHGK</sequence>
<evidence type="ECO:0000256" key="1">
    <source>
        <dbReference type="SAM" id="MobiDB-lite"/>
    </source>
</evidence>
<dbReference type="AlphaFoldDB" id="A0A8B9BW97"/>
<feature type="compositionally biased region" description="Pro residues" evidence="1">
    <location>
        <begin position="20"/>
        <end position="35"/>
    </location>
</feature>
<feature type="region of interest" description="Disordered" evidence="1">
    <location>
        <begin position="1"/>
        <end position="47"/>
    </location>
</feature>
<proteinExistence type="predicted"/>
<reference evidence="2" key="2">
    <citation type="submission" date="2025-09" db="UniProtKB">
        <authorList>
            <consortium name="Ensembl"/>
        </authorList>
    </citation>
    <scope>IDENTIFICATION</scope>
</reference>
<organism evidence="2 3">
    <name type="scientific">Anser brachyrhynchus</name>
    <name type="common">Pink-footed goose</name>
    <dbReference type="NCBI Taxonomy" id="132585"/>
    <lineage>
        <taxon>Eukaryota</taxon>
        <taxon>Metazoa</taxon>
        <taxon>Chordata</taxon>
        <taxon>Craniata</taxon>
        <taxon>Vertebrata</taxon>
        <taxon>Euteleostomi</taxon>
        <taxon>Archelosauria</taxon>
        <taxon>Archosauria</taxon>
        <taxon>Dinosauria</taxon>
        <taxon>Saurischia</taxon>
        <taxon>Theropoda</taxon>
        <taxon>Coelurosauria</taxon>
        <taxon>Aves</taxon>
        <taxon>Neognathae</taxon>
        <taxon>Galloanserae</taxon>
        <taxon>Anseriformes</taxon>
        <taxon>Anatidae</taxon>
        <taxon>Anserinae</taxon>
        <taxon>Anser</taxon>
    </lineage>
</organism>
<name>A0A8B9BW97_9AVES</name>
<dbReference type="Ensembl" id="ENSABRT00000014959.1">
    <property type="protein sequence ID" value="ENSABRP00000010448.1"/>
    <property type="gene ID" value="ENSABRG00000009414.1"/>
</dbReference>